<accession>A0ACC2QQ12</accession>
<sequence>MEKNENTVPLYEQLFEKRRRLSKVREKVIQARGGKPFGDIENKLPHEEEGTKNTACVSKKSNIAHDIDMNDGEEDIFDYGSDDSVKDKDYEPDIENDSSCSEISDSAQFRLLKMSQDQVKRRLFPPDNYCPEACKHEPCNAPVSIHLSSQNKNTTNYQGNAENTSDLITVEDLIGPQNLSSKNIDSVPDFDQCAYSPLKKKTCLERPEIHINETGELSDDSDTPCTDKTIFLPSKQEGSKALVCYKKIDKNVTMSPTLTPDHYPIMVVDLNGVVYLNQVQGLSETQNVKKKIADPTKWKRNSTKIARLKGSPYHSTVAKKKPDVEGRMLKPPCSCKAKCYTKISHEKRELIFNQFWKNCRNWDQRRQFIVSNVKKDRKRNMKTSGDLELDRRKFSYNYSFTVDGSKEKVCKVMFLNTLSIGEKFVKLSVEKKMEGGLTIEDQRGKHVPGNKSPAPIINKVMDHINSYPSYESHYSRQKSGKKYLGPDLNIATMYQHYKELMIKEGTPNNLVAKEWLYRNIFNTKFNLSFKLPSVDTCDDCDAYERKFKDAIEETEKKEIEKEHKLHQDAANERYNLKKIDKEEAQNSSGKKRVLMFDLQKCLATPNLTNTKSFYLRKLWTLNLTIYDATSNVASNVIWSENIGGRGGNEVASCLIRWAEENRAKLGNVEELLFWSDNCAGQNRNLMIVMAYIWLLHKFPNIKIINHKFMLKGHTHMEVDQIHSQIERRKKQLKTMQIAIPRDWSQFIRTCGGKKTFEVFDMELQHFKDLTSLYKKNGPLVMRKKNKDGQEFKISECVWLQLKQEQPGTLFYKTNFSAQFSEISLVRNLSKGIQFPSDLPNVREEAKPISSAKYKDLITLLEWVPAEFHDYYRNLKHDANEPDFPETD</sequence>
<dbReference type="EMBL" id="CM056795">
    <property type="protein sequence ID" value="KAJ8721081.1"/>
    <property type="molecule type" value="Genomic_DNA"/>
</dbReference>
<evidence type="ECO:0000313" key="1">
    <source>
        <dbReference type="EMBL" id="KAJ8721081.1"/>
    </source>
</evidence>
<reference evidence="1" key="1">
    <citation type="submission" date="2023-03" db="EMBL/GenBank/DDBJ databases">
        <title>Chromosome-level genomes of two armyworms, Mythimna separata and Mythimna loreyi, provide insights into the biosynthesis and reception of sex pheromones.</title>
        <authorList>
            <person name="Zhao H."/>
        </authorList>
    </citation>
    <scope>NUCLEOTIDE SEQUENCE</scope>
    <source>
        <strain evidence="1">BeijingLab</strain>
    </source>
</reference>
<protein>
    <submittedName>
        <fullName evidence="1">Uncharacterized protein</fullName>
    </submittedName>
</protein>
<evidence type="ECO:0000313" key="2">
    <source>
        <dbReference type="Proteomes" id="UP001231649"/>
    </source>
</evidence>
<dbReference type="Proteomes" id="UP001231649">
    <property type="component" value="Chromosome 19"/>
</dbReference>
<comment type="caution">
    <text evidence="1">The sequence shown here is derived from an EMBL/GenBank/DDBJ whole genome shotgun (WGS) entry which is preliminary data.</text>
</comment>
<name>A0ACC2QQ12_9NEOP</name>
<organism evidence="1 2">
    <name type="scientific">Mythimna loreyi</name>
    <dbReference type="NCBI Taxonomy" id="667449"/>
    <lineage>
        <taxon>Eukaryota</taxon>
        <taxon>Metazoa</taxon>
        <taxon>Ecdysozoa</taxon>
        <taxon>Arthropoda</taxon>
        <taxon>Hexapoda</taxon>
        <taxon>Insecta</taxon>
        <taxon>Pterygota</taxon>
        <taxon>Neoptera</taxon>
        <taxon>Endopterygota</taxon>
        <taxon>Lepidoptera</taxon>
        <taxon>Glossata</taxon>
        <taxon>Ditrysia</taxon>
        <taxon>Noctuoidea</taxon>
        <taxon>Noctuidae</taxon>
        <taxon>Noctuinae</taxon>
        <taxon>Hadenini</taxon>
        <taxon>Mythimna</taxon>
    </lineage>
</organism>
<keyword evidence="2" id="KW-1185">Reference proteome</keyword>
<proteinExistence type="predicted"/>
<gene>
    <name evidence="1" type="ORF">PYW08_006546</name>
</gene>